<reference evidence="3 4" key="1">
    <citation type="submission" date="2019-06" db="EMBL/GenBank/DDBJ databases">
        <title>Whole genome shotgun sequence of Vibrio inusitatus NBRC 102082.</title>
        <authorList>
            <person name="Hosoyama A."/>
            <person name="Uohara A."/>
            <person name="Ohji S."/>
            <person name="Ichikawa N."/>
        </authorList>
    </citation>
    <scope>NUCLEOTIDE SEQUENCE [LARGE SCALE GENOMIC DNA]</scope>
    <source>
        <strain evidence="3 4">NBRC 102082</strain>
    </source>
</reference>
<dbReference type="Proteomes" id="UP000318717">
    <property type="component" value="Unassembled WGS sequence"/>
</dbReference>
<organism evidence="3 4">
    <name type="scientific">Vibrio inusitatus NBRC 102082</name>
    <dbReference type="NCBI Taxonomy" id="1219070"/>
    <lineage>
        <taxon>Bacteria</taxon>
        <taxon>Pseudomonadati</taxon>
        <taxon>Pseudomonadota</taxon>
        <taxon>Gammaproteobacteria</taxon>
        <taxon>Vibrionales</taxon>
        <taxon>Vibrionaceae</taxon>
        <taxon>Vibrio</taxon>
    </lineage>
</organism>
<dbReference type="SUPFAM" id="SSF58113">
    <property type="entry name" value="Apolipoprotein A-I"/>
    <property type="match status" value="1"/>
</dbReference>
<protein>
    <recommendedName>
        <fullName evidence="5">MotA/TolQ/ExbB proton channel domain-containing protein</fullName>
    </recommendedName>
</protein>
<feature type="transmembrane region" description="Helical" evidence="2">
    <location>
        <begin position="6"/>
        <end position="22"/>
    </location>
</feature>
<comment type="caution">
    <text evidence="3">The sequence shown here is derived from an EMBL/GenBank/DDBJ whole genome shotgun (WGS) entry which is preliminary data.</text>
</comment>
<accession>A0A4Y3HYT9</accession>
<evidence type="ECO:0008006" key="5">
    <source>
        <dbReference type="Google" id="ProtNLM"/>
    </source>
</evidence>
<feature type="transmembrane region" description="Helical" evidence="2">
    <location>
        <begin position="146"/>
        <end position="169"/>
    </location>
</feature>
<keyword evidence="2" id="KW-0812">Transmembrane</keyword>
<proteinExistence type="predicted"/>
<gene>
    <name evidence="3" type="ORF">VIN01S_22180</name>
</gene>
<name>A0A4Y3HYT9_9VIBR</name>
<keyword evidence="4" id="KW-1185">Reference proteome</keyword>
<dbReference type="OrthoDB" id="9798009at2"/>
<evidence type="ECO:0000313" key="3">
    <source>
        <dbReference type="EMBL" id="GEA51414.1"/>
    </source>
</evidence>
<evidence type="ECO:0000256" key="2">
    <source>
        <dbReference type="SAM" id="Phobius"/>
    </source>
</evidence>
<feature type="transmembrane region" description="Helical" evidence="2">
    <location>
        <begin position="105"/>
        <end position="126"/>
    </location>
</feature>
<dbReference type="RefSeq" id="WP_141345754.1">
    <property type="nucleotide sequence ID" value="NZ_BJLF01000010.1"/>
</dbReference>
<evidence type="ECO:0000313" key="4">
    <source>
        <dbReference type="Proteomes" id="UP000318717"/>
    </source>
</evidence>
<keyword evidence="1" id="KW-0175">Coiled coil</keyword>
<evidence type="ECO:0000256" key="1">
    <source>
        <dbReference type="SAM" id="Coils"/>
    </source>
</evidence>
<keyword evidence="2" id="KW-0472">Membrane</keyword>
<keyword evidence="2" id="KW-1133">Transmembrane helix</keyword>
<dbReference type="EMBL" id="BJLF01000010">
    <property type="protein sequence ID" value="GEA51414.1"/>
    <property type="molecule type" value="Genomic_DNA"/>
</dbReference>
<feature type="coiled-coil region" evidence="1">
    <location>
        <begin position="614"/>
        <end position="666"/>
    </location>
</feature>
<dbReference type="AlphaFoldDB" id="A0A4Y3HYT9"/>
<sequence>MADIITYGMSLLTVGIFIFFSYREFRSNKYSGLLLKRITGLKEQFPNSVVRTEELSSDEVVWVSEHLVYTPRGTGLHIETKDGLWLSKSPISNLLPIHDSTRYKLIPALLTSIGITGTFLGITIGLSDFDISGGSTALMDSAVTLIMGMRTAFITSLFGLGSSAAFMALMKYYSSRLSMEQHTFIADISTQYYEASPVYYLQKMSQTDPNNIDQGQQSFAEAIQDIGQTMSEASRVMRDMGTSFDGDAIASKLSSSVSDVMESSMAPALEAIKEELGSLKDIKEQSQKELVELLVSEMKVSLIEPVTQELNKTSEALNKSNEVSTELNSNVERVVTTTSETVETINEFQRETMSKLQEFAESLKSILSSFNEETQGAMGQIASEVNAVLDKAVSGMDHQREAFDESAKTAAGSFVGMKDSLEEALNQRQTAEKELFNGVSTRIQGLLDEISTSFDAQSDVISKTGETAAHLITTAQDEFLHSSKLRREEENKMFEDIGSRISNLVTDSQSIFEQQAANIESVGQTASAVMNSAKQELEQGLGDIDNKVKSMSDTVQKELESFRVQYQENLTGYFERQNNLLEDSLGKQRDGLNGVVENFRKVFEEEYQTRHNLLQELTAQYQKLESSAQVVERVAKAIGLNEAAKMAELQEAAMSMGKQIALLKKEYVTASASFNDVAQNLPKAMDEYFTRANQSFETFFNDFDDSASKIHNKLSQAAGYLINSQVQRREFESDKETA</sequence>